<dbReference type="PANTHER" id="PTHR47926">
    <property type="entry name" value="PENTATRICOPEPTIDE REPEAT-CONTAINING PROTEIN"/>
    <property type="match status" value="1"/>
</dbReference>
<feature type="repeat" description="PPR" evidence="2">
    <location>
        <begin position="98"/>
        <end position="132"/>
    </location>
</feature>
<feature type="repeat" description="PPR" evidence="2">
    <location>
        <begin position="268"/>
        <end position="302"/>
    </location>
</feature>
<dbReference type="InterPro" id="IPR046960">
    <property type="entry name" value="PPR_At4g14850-like_plant"/>
</dbReference>
<evidence type="ECO:0000313" key="4">
    <source>
        <dbReference type="EMBL" id="KAK7284485.1"/>
    </source>
</evidence>
<dbReference type="InterPro" id="IPR002885">
    <property type="entry name" value="PPR_rpt"/>
</dbReference>
<protein>
    <recommendedName>
        <fullName evidence="6">Pentatricopeptide repeat-containing protein</fullName>
    </recommendedName>
</protein>
<keyword evidence="5" id="KW-1185">Reference proteome</keyword>
<sequence length="529" mass="58504">MLCPVRRLSSLALALRNASSPMHLFSKMHRNGVPLDTFCILYTLKSCTHLPIIQHLHAHIIKLGFSSNLYVATSLPKAYVIVSFLDASILFDEMPHRSTFTWNTMILGYSKSGDIQRARAVFEEMPQRDIASWSSMISAYTNVAHCEEGLFLFRRMLFHEGTQPDQVTAGSVLSACAHMRSLGLLAGKSVHGFMVKNGWELDVELGAVLINMYAKCGVLRNAAMVFGLMAERDVKSWTTLICGAAQCGFSEEALAVFEKMLMAGVKPKSMTFTGVLTACAHAGLVEEGRRYFKLIQDYGMEPRIQHYACLVYLIGKAGMLEEAYEVIKTMKVEPNVVVLGSFLSACKGHRQFEMAERVIGQALRMAKPESDGGIYSLVCDLYVIGEKWEEAERLKKLMMLNQSARQGKARGLRSGISTCTLCSAASPSRASALRRLASPLFVSLHRVLRVLVGSPPCDRVAAVVSVISELSLGILIDIVDEEWMRDTLPDDDLPLPPTLVVRTDDTEDSNQETQQVDADAWHDLALGQE</sequence>
<feature type="region of interest" description="Disordered" evidence="3">
    <location>
        <begin position="489"/>
        <end position="517"/>
    </location>
</feature>
<dbReference type="PROSITE" id="PS51375">
    <property type="entry name" value="PPR"/>
    <property type="match status" value="3"/>
</dbReference>
<dbReference type="GO" id="GO:0003723">
    <property type="term" value="F:RNA binding"/>
    <property type="evidence" value="ECO:0007669"/>
    <property type="project" value="InterPro"/>
</dbReference>
<keyword evidence="1" id="KW-0677">Repeat</keyword>
<dbReference type="NCBIfam" id="TIGR00756">
    <property type="entry name" value="PPR"/>
    <property type="match status" value="3"/>
</dbReference>
<evidence type="ECO:0000256" key="1">
    <source>
        <dbReference type="ARBA" id="ARBA00022737"/>
    </source>
</evidence>
<comment type="caution">
    <text evidence="4">The sequence shown here is derived from an EMBL/GenBank/DDBJ whole genome shotgun (WGS) entry which is preliminary data.</text>
</comment>
<dbReference type="Pfam" id="PF01535">
    <property type="entry name" value="PPR"/>
    <property type="match status" value="3"/>
</dbReference>
<evidence type="ECO:0008006" key="6">
    <source>
        <dbReference type="Google" id="ProtNLM"/>
    </source>
</evidence>
<dbReference type="PANTHER" id="PTHR47926:SF452">
    <property type="entry name" value="PENTATRICOPEPTIDE REPEAT-CONTAINING PROTEIN"/>
    <property type="match status" value="1"/>
</dbReference>
<feature type="repeat" description="PPR" evidence="2">
    <location>
        <begin position="233"/>
        <end position="267"/>
    </location>
</feature>
<dbReference type="EMBL" id="JAYKXN010000005">
    <property type="protein sequence ID" value="KAK7284485.1"/>
    <property type="molecule type" value="Genomic_DNA"/>
</dbReference>
<dbReference type="Pfam" id="PF13041">
    <property type="entry name" value="PPR_2"/>
    <property type="match status" value="1"/>
</dbReference>
<organism evidence="4 5">
    <name type="scientific">Clitoria ternatea</name>
    <name type="common">Butterfly pea</name>
    <dbReference type="NCBI Taxonomy" id="43366"/>
    <lineage>
        <taxon>Eukaryota</taxon>
        <taxon>Viridiplantae</taxon>
        <taxon>Streptophyta</taxon>
        <taxon>Embryophyta</taxon>
        <taxon>Tracheophyta</taxon>
        <taxon>Spermatophyta</taxon>
        <taxon>Magnoliopsida</taxon>
        <taxon>eudicotyledons</taxon>
        <taxon>Gunneridae</taxon>
        <taxon>Pentapetalae</taxon>
        <taxon>rosids</taxon>
        <taxon>fabids</taxon>
        <taxon>Fabales</taxon>
        <taxon>Fabaceae</taxon>
        <taxon>Papilionoideae</taxon>
        <taxon>50 kb inversion clade</taxon>
        <taxon>NPAAA clade</taxon>
        <taxon>indigoferoid/millettioid clade</taxon>
        <taxon>Phaseoleae</taxon>
        <taxon>Clitoria</taxon>
    </lineage>
</organism>
<gene>
    <name evidence="4" type="ORF">RJT34_19231</name>
</gene>
<reference evidence="4 5" key="1">
    <citation type="submission" date="2024-01" db="EMBL/GenBank/DDBJ databases">
        <title>The genomes of 5 underutilized Papilionoideae crops provide insights into root nodulation and disease resistance.</title>
        <authorList>
            <person name="Yuan L."/>
        </authorList>
    </citation>
    <scope>NUCLEOTIDE SEQUENCE [LARGE SCALE GENOMIC DNA]</scope>
    <source>
        <strain evidence="4">LY-2023</strain>
        <tissue evidence="4">Leaf</tissue>
    </source>
</reference>
<proteinExistence type="predicted"/>
<dbReference type="AlphaFoldDB" id="A0AAN9IQM5"/>
<accession>A0AAN9IQM5</accession>
<dbReference type="GO" id="GO:0009451">
    <property type="term" value="P:RNA modification"/>
    <property type="evidence" value="ECO:0007669"/>
    <property type="project" value="InterPro"/>
</dbReference>
<name>A0AAN9IQM5_CLITE</name>
<evidence type="ECO:0000256" key="3">
    <source>
        <dbReference type="SAM" id="MobiDB-lite"/>
    </source>
</evidence>
<dbReference type="Gene3D" id="1.25.40.10">
    <property type="entry name" value="Tetratricopeptide repeat domain"/>
    <property type="match status" value="2"/>
</dbReference>
<evidence type="ECO:0000313" key="5">
    <source>
        <dbReference type="Proteomes" id="UP001359559"/>
    </source>
</evidence>
<dbReference type="InterPro" id="IPR011990">
    <property type="entry name" value="TPR-like_helical_dom_sf"/>
</dbReference>
<evidence type="ECO:0000256" key="2">
    <source>
        <dbReference type="PROSITE-ProRule" id="PRU00708"/>
    </source>
</evidence>
<dbReference type="FunFam" id="1.25.40.10:FF:000790">
    <property type="entry name" value="Pentatricopeptide repeat-containing protein"/>
    <property type="match status" value="1"/>
</dbReference>
<dbReference type="Proteomes" id="UP001359559">
    <property type="component" value="Unassembled WGS sequence"/>
</dbReference>